<sequence>MFSVSRPAPLVRMSKSLMVLQLLGGKSMVLETLQRSSHYFIDHKVKKEWEEWTTLTDTALRSEAFGELSVHSHKSGGLRIQRTYYVYKLPWDSLVGKEPAPNVADYIRANGITVFVETDFIGCSSLALDRTFSALGRMVVEHHIRNRLWVLNWQTQQDESSLGGPDQTIGQTTAYSSEADDYSVWSKQTVDCTVSLLESHADRSLASVDLLAFARGLQSGIMSLEQVLSLLDLHVSRTFPHTWKTVSRCRRQLTHWIPVNRKQIRRANYATIQTLYHQRLKDSASDVLDESWKHLYKGNCGLPIDAE</sequence>
<dbReference type="EMBL" id="KL596637">
    <property type="protein sequence ID" value="KER32144.1"/>
    <property type="molecule type" value="Genomic_DNA"/>
</dbReference>
<proteinExistence type="predicted"/>
<dbReference type="KEGG" id="ovi:T265_01763"/>
<dbReference type="Proteomes" id="UP000054324">
    <property type="component" value="Unassembled WGS sequence"/>
</dbReference>
<dbReference type="AlphaFoldDB" id="A0A075AIS5"/>
<name>A0A075AIS5_OPIVI</name>
<protein>
    <submittedName>
        <fullName evidence="1">Uncharacterized protein</fullName>
    </submittedName>
</protein>
<dbReference type="CTD" id="20315951"/>
<gene>
    <name evidence="1" type="ORF">T265_01763</name>
</gene>
<dbReference type="GeneID" id="20315951"/>
<organism evidence="1 2">
    <name type="scientific">Opisthorchis viverrini</name>
    <name type="common">Southeast Asian liver fluke</name>
    <dbReference type="NCBI Taxonomy" id="6198"/>
    <lineage>
        <taxon>Eukaryota</taxon>
        <taxon>Metazoa</taxon>
        <taxon>Spiralia</taxon>
        <taxon>Lophotrochozoa</taxon>
        <taxon>Platyhelminthes</taxon>
        <taxon>Trematoda</taxon>
        <taxon>Digenea</taxon>
        <taxon>Opisthorchiida</taxon>
        <taxon>Opisthorchiata</taxon>
        <taxon>Opisthorchiidae</taxon>
        <taxon>Opisthorchis</taxon>
    </lineage>
</organism>
<dbReference type="OrthoDB" id="6320777at2759"/>
<dbReference type="RefSeq" id="XP_009164117.1">
    <property type="nucleotide sequence ID" value="XM_009165853.1"/>
</dbReference>
<evidence type="ECO:0000313" key="1">
    <source>
        <dbReference type="EMBL" id="KER32144.1"/>
    </source>
</evidence>
<accession>A0A075AIS5</accession>
<evidence type="ECO:0000313" key="2">
    <source>
        <dbReference type="Proteomes" id="UP000054324"/>
    </source>
</evidence>
<reference evidence="1 2" key="1">
    <citation type="submission" date="2013-11" db="EMBL/GenBank/DDBJ databases">
        <title>Opisthorchis viverrini - life in the bile duct.</title>
        <authorList>
            <person name="Young N.D."/>
            <person name="Nagarajan N."/>
            <person name="Lin S.J."/>
            <person name="Korhonen P.K."/>
            <person name="Jex A.R."/>
            <person name="Hall R.S."/>
            <person name="Safavi-Hemami H."/>
            <person name="Kaewkong W."/>
            <person name="Bertrand D."/>
            <person name="Gao S."/>
            <person name="Seet Q."/>
            <person name="Wongkham S."/>
            <person name="Teh B.T."/>
            <person name="Wongkham C."/>
            <person name="Intapan P.M."/>
            <person name="Maleewong W."/>
            <person name="Yang X."/>
            <person name="Hu M."/>
            <person name="Wang Z."/>
            <person name="Hofmann A."/>
            <person name="Sternberg P.W."/>
            <person name="Tan P."/>
            <person name="Wang J."/>
            <person name="Gasser R.B."/>
        </authorList>
    </citation>
    <scope>NUCLEOTIDE SEQUENCE [LARGE SCALE GENOMIC DNA]</scope>
</reference>
<keyword evidence="2" id="KW-1185">Reference proteome</keyword>